<sequence length="148" mass="17574">MSTFFPPPHPNFIRHPTPLFIHPPTDRPYQNAPFQTGHSSSTKISTPVDIDRMYQHDQKNFLAEPNNSQQPDHSRRRSDLLNEDGKKDTDQRSDKRTTYRNQRPALRDDQDQIDSERKNDKHTIYRQQERTIRKMHGRAKTENFLINP</sequence>
<name>A0ABD2KFG9_9BILA</name>
<comment type="caution">
    <text evidence="2">The sequence shown here is derived from an EMBL/GenBank/DDBJ whole genome shotgun (WGS) entry which is preliminary data.</text>
</comment>
<protein>
    <submittedName>
        <fullName evidence="2">Uncharacterized protein</fullName>
    </submittedName>
</protein>
<reference evidence="2 3" key="1">
    <citation type="submission" date="2024-10" db="EMBL/GenBank/DDBJ databases">
        <authorList>
            <person name="Kim D."/>
        </authorList>
    </citation>
    <scope>NUCLEOTIDE SEQUENCE [LARGE SCALE GENOMIC DNA]</scope>
    <source>
        <strain evidence="2">BH-2024</strain>
    </source>
</reference>
<feature type="compositionally biased region" description="Basic and acidic residues" evidence="1">
    <location>
        <begin position="77"/>
        <end position="97"/>
    </location>
</feature>
<dbReference type="Proteomes" id="UP001620626">
    <property type="component" value="Unassembled WGS sequence"/>
</dbReference>
<feature type="compositionally biased region" description="Basic and acidic residues" evidence="1">
    <location>
        <begin position="49"/>
        <end position="59"/>
    </location>
</feature>
<gene>
    <name evidence="2" type="ORF">niasHT_024881</name>
</gene>
<proteinExistence type="predicted"/>
<keyword evidence="3" id="KW-1185">Reference proteome</keyword>
<organism evidence="2 3">
    <name type="scientific">Heterodera trifolii</name>
    <dbReference type="NCBI Taxonomy" id="157864"/>
    <lineage>
        <taxon>Eukaryota</taxon>
        <taxon>Metazoa</taxon>
        <taxon>Ecdysozoa</taxon>
        <taxon>Nematoda</taxon>
        <taxon>Chromadorea</taxon>
        <taxon>Rhabditida</taxon>
        <taxon>Tylenchina</taxon>
        <taxon>Tylenchomorpha</taxon>
        <taxon>Tylenchoidea</taxon>
        <taxon>Heteroderidae</taxon>
        <taxon>Heteroderinae</taxon>
        <taxon>Heterodera</taxon>
    </lineage>
</organism>
<evidence type="ECO:0000313" key="3">
    <source>
        <dbReference type="Proteomes" id="UP001620626"/>
    </source>
</evidence>
<dbReference type="EMBL" id="JBICBT010000774">
    <property type="protein sequence ID" value="KAL3101608.1"/>
    <property type="molecule type" value="Genomic_DNA"/>
</dbReference>
<feature type="region of interest" description="Disordered" evidence="1">
    <location>
        <begin position="1"/>
        <end position="134"/>
    </location>
</feature>
<evidence type="ECO:0000256" key="1">
    <source>
        <dbReference type="SAM" id="MobiDB-lite"/>
    </source>
</evidence>
<accession>A0ABD2KFG9</accession>
<feature type="compositionally biased region" description="Basic and acidic residues" evidence="1">
    <location>
        <begin position="105"/>
        <end position="132"/>
    </location>
</feature>
<evidence type="ECO:0000313" key="2">
    <source>
        <dbReference type="EMBL" id="KAL3101608.1"/>
    </source>
</evidence>
<feature type="compositionally biased region" description="Polar residues" evidence="1">
    <location>
        <begin position="32"/>
        <end position="45"/>
    </location>
</feature>
<dbReference type="AlphaFoldDB" id="A0ABD2KFG9"/>
<feature type="compositionally biased region" description="Pro residues" evidence="1">
    <location>
        <begin position="1"/>
        <end position="10"/>
    </location>
</feature>